<reference evidence="6" key="1">
    <citation type="submission" date="2021-02" db="EMBL/GenBank/DDBJ databases">
        <authorList>
            <person name="Nowell W R."/>
        </authorList>
    </citation>
    <scope>NUCLEOTIDE SEQUENCE</scope>
</reference>
<dbReference type="SUPFAM" id="SSF51182">
    <property type="entry name" value="RmlC-like cupins"/>
    <property type="match status" value="1"/>
</dbReference>
<dbReference type="Pfam" id="PF04115">
    <property type="entry name" value="Ureidogly_lyase"/>
    <property type="match status" value="1"/>
</dbReference>
<keyword evidence="3" id="KW-0456">Lyase</keyword>
<dbReference type="GO" id="GO:0000256">
    <property type="term" value="P:allantoin catabolic process"/>
    <property type="evidence" value="ECO:0007669"/>
    <property type="project" value="InterPro"/>
</dbReference>
<keyword evidence="2" id="KW-0659">Purine metabolism</keyword>
<accession>A0A815JWU7</accession>
<dbReference type="AlphaFoldDB" id="A0A815JWU7"/>
<dbReference type="GO" id="GO:0004848">
    <property type="term" value="F:ureidoglycolate hydrolase activity"/>
    <property type="evidence" value="ECO:0007669"/>
    <property type="project" value="InterPro"/>
</dbReference>
<dbReference type="GO" id="GO:0006144">
    <property type="term" value="P:purine nucleobase metabolic process"/>
    <property type="evidence" value="ECO:0007669"/>
    <property type="project" value="UniProtKB-KW"/>
</dbReference>
<sequence length="264" mass="29518">MTIFVLKSKIHNNNHCVNIFLISFREMSGLSKENYLNQIIPPDVKVKNIPLVKATNESLKDIGYLITSPGDVTVQNGKFDIVPWPTKGWRALDPNTGNEAGTTEGSMEIYWEGDRLYGKNHAIATDSNHYLLGYGNLPLQSASLSNSNISEQSEISSVFVWYSDYHPDGGQLFFPTNGKPFISNLAPAVGDDITPDHFTAFYVSEGYGLYIYPGVWHNAVYIHPSHSPVSLFSRQGRIHARISVDWVKEFNTLLRVPLTIVANK</sequence>
<dbReference type="Gene3D" id="2.60.120.480">
    <property type="entry name" value="Ureidoglycolate hydrolase"/>
    <property type="match status" value="1"/>
</dbReference>
<evidence type="ECO:0000313" key="5">
    <source>
        <dbReference type="EMBL" id="CAF1148271.1"/>
    </source>
</evidence>
<comment type="catalytic activity">
    <reaction evidence="4">
        <text>(S)-ureidoglycolate = urea + glyoxylate</text>
        <dbReference type="Rhea" id="RHEA:11304"/>
        <dbReference type="ChEBI" id="CHEBI:16199"/>
        <dbReference type="ChEBI" id="CHEBI:36655"/>
        <dbReference type="ChEBI" id="CHEBI:57296"/>
        <dbReference type="EC" id="4.3.2.3"/>
    </reaction>
</comment>
<dbReference type="Proteomes" id="UP000663870">
    <property type="component" value="Unassembled WGS sequence"/>
</dbReference>
<dbReference type="InterPro" id="IPR011051">
    <property type="entry name" value="RmlC_Cupin_sf"/>
</dbReference>
<protein>
    <recommendedName>
        <fullName evidence="8">Ureidoglycolate hydrolase</fullName>
    </recommendedName>
</protein>
<evidence type="ECO:0000256" key="3">
    <source>
        <dbReference type="ARBA" id="ARBA00023239"/>
    </source>
</evidence>
<comment type="subunit">
    <text evidence="1">Homodimer.</text>
</comment>
<dbReference type="EMBL" id="CAJNOL010001576">
    <property type="protein sequence ID" value="CAF1384701.1"/>
    <property type="molecule type" value="Genomic_DNA"/>
</dbReference>
<evidence type="ECO:0008006" key="8">
    <source>
        <dbReference type="Google" id="ProtNLM"/>
    </source>
</evidence>
<evidence type="ECO:0000256" key="1">
    <source>
        <dbReference type="ARBA" id="ARBA00011738"/>
    </source>
</evidence>
<dbReference type="GO" id="GO:0050385">
    <property type="term" value="F:ureidoglycolate lyase activity"/>
    <property type="evidence" value="ECO:0007669"/>
    <property type="project" value="UniProtKB-EC"/>
</dbReference>
<evidence type="ECO:0000313" key="7">
    <source>
        <dbReference type="Proteomes" id="UP000663870"/>
    </source>
</evidence>
<dbReference type="EMBL" id="CAJNOH010000921">
    <property type="protein sequence ID" value="CAF1148271.1"/>
    <property type="molecule type" value="Genomic_DNA"/>
</dbReference>
<dbReference type="InterPro" id="IPR024060">
    <property type="entry name" value="Ureidoglycolate_lyase_dom_sf"/>
</dbReference>
<name>A0A815JWU7_9BILA</name>
<evidence type="ECO:0000256" key="4">
    <source>
        <dbReference type="ARBA" id="ARBA00047684"/>
    </source>
</evidence>
<proteinExistence type="predicted"/>
<organism evidence="6 7">
    <name type="scientific">Rotaria sordida</name>
    <dbReference type="NCBI Taxonomy" id="392033"/>
    <lineage>
        <taxon>Eukaryota</taxon>
        <taxon>Metazoa</taxon>
        <taxon>Spiralia</taxon>
        <taxon>Gnathifera</taxon>
        <taxon>Rotifera</taxon>
        <taxon>Eurotatoria</taxon>
        <taxon>Bdelloidea</taxon>
        <taxon>Philodinida</taxon>
        <taxon>Philodinidae</taxon>
        <taxon>Rotaria</taxon>
    </lineage>
</organism>
<evidence type="ECO:0000256" key="2">
    <source>
        <dbReference type="ARBA" id="ARBA00022631"/>
    </source>
</evidence>
<keyword evidence="7" id="KW-1185">Reference proteome</keyword>
<comment type="caution">
    <text evidence="6">The sequence shown here is derived from an EMBL/GenBank/DDBJ whole genome shotgun (WGS) entry which is preliminary data.</text>
</comment>
<dbReference type="InterPro" id="IPR007247">
    <property type="entry name" value="Ureidogly_lyase"/>
</dbReference>
<evidence type="ECO:0000313" key="6">
    <source>
        <dbReference type="EMBL" id="CAF1384701.1"/>
    </source>
</evidence>
<gene>
    <name evidence="6" type="ORF">JXQ802_LOCUS33874</name>
    <name evidence="5" type="ORF">PYM288_LOCUS22083</name>
</gene>
<dbReference type="Proteomes" id="UP000663854">
    <property type="component" value="Unassembled WGS sequence"/>
</dbReference>